<feature type="region of interest" description="Disordered" evidence="1">
    <location>
        <begin position="39"/>
        <end position="78"/>
    </location>
</feature>
<evidence type="ECO:0000313" key="3">
    <source>
        <dbReference type="Proteomes" id="UP000315295"/>
    </source>
</evidence>
<sequence>MANARLARFITEVAPPQFVSVMRQGTSKVLDTINEEEREYVHTPNDSLPSSPSNRFARSSSSSSSAPSFASASASGAESKYFLRKLRRSLSVLGN</sequence>
<name>A0A540KRD3_MALBA</name>
<gene>
    <name evidence="2" type="ORF">C1H46_037670</name>
</gene>
<feature type="compositionally biased region" description="Low complexity" evidence="1">
    <location>
        <begin position="50"/>
        <end position="75"/>
    </location>
</feature>
<proteinExistence type="predicted"/>
<reference evidence="2 3" key="1">
    <citation type="journal article" date="2019" name="G3 (Bethesda)">
        <title>Sequencing of a Wild Apple (Malus baccata) Genome Unravels the Differences Between Cultivated and Wild Apple Species Regarding Disease Resistance and Cold Tolerance.</title>
        <authorList>
            <person name="Chen X."/>
        </authorList>
    </citation>
    <scope>NUCLEOTIDE SEQUENCE [LARGE SCALE GENOMIC DNA]</scope>
    <source>
        <strain evidence="3">cv. Shandingzi</strain>
        <tissue evidence="2">Leaves</tissue>
    </source>
</reference>
<dbReference type="Proteomes" id="UP000315295">
    <property type="component" value="Unassembled WGS sequence"/>
</dbReference>
<evidence type="ECO:0000256" key="1">
    <source>
        <dbReference type="SAM" id="MobiDB-lite"/>
    </source>
</evidence>
<evidence type="ECO:0000313" key="2">
    <source>
        <dbReference type="EMBL" id="TQD76768.1"/>
    </source>
</evidence>
<dbReference type="AlphaFoldDB" id="A0A540KRD3"/>
<organism evidence="2 3">
    <name type="scientific">Malus baccata</name>
    <name type="common">Siberian crab apple</name>
    <name type="synonym">Pyrus baccata</name>
    <dbReference type="NCBI Taxonomy" id="106549"/>
    <lineage>
        <taxon>Eukaryota</taxon>
        <taxon>Viridiplantae</taxon>
        <taxon>Streptophyta</taxon>
        <taxon>Embryophyta</taxon>
        <taxon>Tracheophyta</taxon>
        <taxon>Spermatophyta</taxon>
        <taxon>Magnoliopsida</taxon>
        <taxon>eudicotyledons</taxon>
        <taxon>Gunneridae</taxon>
        <taxon>Pentapetalae</taxon>
        <taxon>rosids</taxon>
        <taxon>fabids</taxon>
        <taxon>Rosales</taxon>
        <taxon>Rosaceae</taxon>
        <taxon>Amygdaloideae</taxon>
        <taxon>Maleae</taxon>
        <taxon>Malus</taxon>
    </lineage>
</organism>
<accession>A0A540KRD3</accession>
<protein>
    <submittedName>
        <fullName evidence="2">Uncharacterized protein</fullName>
    </submittedName>
</protein>
<keyword evidence="3" id="KW-1185">Reference proteome</keyword>
<dbReference type="PANTHER" id="PTHR35101:SF12">
    <property type="entry name" value="OS02G0162600 PROTEIN"/>
    <property type="match status" value="1"/>
</dbReference>
<dbReference type="EMBL" id="VIEB01001013">
    <property type="protein sequence ID" value="TQD76768.1"/>
    <property type="molecule type" value="Genomic_DNA"/>
</dbReference>
<dbReference type="PANTHER" id="PTHR35101">
    <property type="entry name" value="OS02G0162600 PROTEIN"/>
    <property type="match status" value="1"/>
</dbReference>
<comment type="caution">
    <text evidence="2">The sequence shown here is derived from an EMBL/GenBank/DDBJ whole genome shotgun (WGS) entry which is preliminary data.</text>
</comment>